<evidence type="ECO:0000313" key="2">
    <source>
        <dbReference type="EMBL" id="KAK9100674.1"/>
    </source>
</evidence>
<reference evidence="2 3" key="1">
    <citation type="submission" date="2024-01" db="EMBL/GenBank/DDBJ databases">
        <title>Genome assemblies of Stephania.</title>
        <authorList>
            <person name="Yang L."/>
        </authorList>
    </citation>
    <scope>NUCLEOTIDE SEQUENCE [LARGE SCALE GENOMIC DNA]</scope>
    <source>
        <strain evidence="2">JXDWG</strain>
        <tissue evidence="2">Leaf</tissue>
    </source>
</reference>
<name>A0AAP0F4V2_9MAGN</name>
<dbReference type="Proteomes" id="UP001419268">
    <property type="component" value="Unassembled WGS sequence"/>
</dbReference>
<proteinExistence type="inferred from homology"/>
<dbReference type="AlphaFoldDB" id="A0AAP0F4V2"/>
<organism evidence="2 3">
    <name type="scientific">Stephania cephalantha</name>
    <dbReference type="NCBI Taxonomy" id="152367"/>
    <lineage>
        <taxon>Eukaryota</taxon>
        <taxon>Viridiplantae</taxon>
        <taxon>Streptophyta</taxon>
        <taxon>Embryophyta</taxon>
        <taxon>Tracheophyta</taxon>
        <taxon>Spermatophyta</taxon>
        <taxon>Magnoliopsida</taxon>
        <taxon>Ranunculales</taxon>
        <taxon>Menispermaceae</taxon>
        <taxon>Menispermoideae</taxon>
        <taxon>Cissampelideae</taxon>
        <taxon>Stephania</taxon>
    </lineage>
</organism>
<dbReference type="Gene3D" id="3.40.50.1820">
    <property type="entry name" value="alpha/beta hydrolase"/>
    <property type="match status" value="1"/>
</dbReference>
<dbReference type="EMBL" id="JBBNAG010000010">
    <property type="protein sequence ID" value="KAK9100674.1"/>
    <property type="molecule type" value="Genomic_DNA"/>
</dbReference>
<dbReference type="GO" id="GO:0006508">
    <property type="term" value="P:proteolysis"/>
    <property type="evidence" value="ECO:0007669"/>
    <property type="project" value="InterPro"/>
</dbReference>
<dbReference type="GO" id="GO:0004185">
    <property type="term" value="F:serine-type carboxypeptidase activity"/>
    <property type="evidence" value="ECO:0007669"/>
    <property type="project" value="InterPro"/>
</dbReference>
<comment type="caution">
    <text evidence="2">The sequence shown here is derived from an EMBL/GenBank/DDBJ whole genome shotgun (WGS) entry which is preliminary data.</text>
</comment>
<accession>A0AAP0F4V2</accession>
<dbReference type="InterPro" id="IPR029058">
    <property type="entry name" value="AB_hydrolase_fold"/>
</dbReference>
<evidence type="ECO:0000256" key="1">
    <source>
        <dbReference type="ARBA" id="ARBA00009431"/>
    </source>
</evidence>
<dbReference type="Pfam" id="PF00450">
    <property type="entry name" value="Peptidase_S10"/>
    <property type="match status" value="1"/>
</dbReference>
<dbReference type="SUPFAM" id="SSF53474">
    <property type="entry name" value="alpha/beta-Hydrolases"/>
    <property type="match status" value="1"/>
</dbReference>
<dbReference type="InterPro" id="IPR001563">
    <property type="entry name" value="Peptidase_S10"/>
</dbReference>
<protein>
    <submittedName>
        <fullName evidence="2">Uncharacterized protein</fullName>
    </submittedName>
</protein>
<keyword evidence="3" id="KW-1185">Reference proteome</keyword>
<comment type="similarity">
    <text evidence="1">Belongs to the peptidase S10 family.</text>
</comment>
<evidence type="ECO:0000313" key="3">
    <source>
        <dbReference type="Proteomes" id="UP001419268"/>
    </source>
</evidence>
<sequence length="61" mass="7036">MTMVGIRCTYFMASNLIYVDQPTGMGFSYGSDKRDLRQNETGVSNDLYDFLQHFSRSILIM</sequence>
<gene>
    <name evidence="2" type="ORF">Scep_024104</name>
</gene>